<gene>
    <name evidence="1" type="ORF">EVAR_58041_1</name>
</gene>
<dbReference type="EMBL" id="BGZK01001500">
    <property type="protein sequence ID" value="GBP81203.1"/>
    <property type="molecule type" value="Genomic_DNA"/>
</dbReference>
<sequence>MNEHLASIPLNLRGTIVYLMSREQRGQLTTQTVVPDASEGDNILTALTRCNFRSVRFRRGSLRKDCDDQGRQRVRTLPSLDPWRANSVPEAAQSYIQTHK</sequence>
<evidence type="ECO:0000313" key="1">
    <source>
        <dbReference type="EMBL" id="GBP81203.1"/>
    </source>
</evidence>
<protein>
    <submittedName>
        <fullName evidence="1">Uncharacterized protein</fullName>
    </submittedName>
</protein>
<reference evidence="1 2" key="1">
    <citation type="journal article" date="2019" name="Commun. Biol.">
        <title>The bagworm genome reveals a unique fibroin gene that provides high tensile strength.</title>
        <authorList>
            <person name="Kono N."/>
            <person name="Nakamura H."/>
            <person name="Ohtoshi R."/>
            <person name="Tomita M."/>
            <person name="Numata K."/>
            <person name="Arakawa K."/>
        </authorList>
    </citation>
    <scope>NUCLEOTIDE SEQUENCE [LARGE SCALE GENOMIC DNA]</scope>
</reference>
<proteinExistence type="predicted"/>
<evidence type="ECO:0000313" key="2">
    <source>
        <dbReference type="Proteomes" id="UP000299102"/>
    </source>
</evidence>
<keyword evidence="2" id="KW-1185">Reference proteome</keyword>
<accession>A0A4C1Z1Z0</accession>
<name>A0A4C1Z1Z0_EUMVA</name>
<dbReference type="Proteomes" id="UP000299102">
    <property type="component" value="Unassembled WGS sequence"/>
</dbReference>
<organism evidence="1 2">
    <name type="scientific">Eumeta variegata</name>
    <name type="common">Bagworm moth</name>
    <name type="synonym">Eumeta japonica</name>
    <dbReference type="NCBI Taxonomy" id="151549"/>
    <lineage>
        <taxon>Eukaryota</taxon>
        <taxon>Metazoa</taxon>
        <taxon>Ecdysozoa</taxon>
        <taxon>Arthropoda</taxon>
        <taxon>Hexapoda</taxon>
        <taxon>Insecta</taxon>
        <taxon>Pterygota</taxon>
        <taxon>Neoptera</taxon>
        <taxon>Endopterygota</taxon>
        <taxon>Lepidoptera</taxon>
        <taxon>Glossata</taxon>
        <taxon>Ditrysia</taxon>
        <taxon>Tineoidea</taxon>
        <taxon>Psychidae</taxon>
        <taxon>Oiketicinae</taxon>
        <taxon>Eumeta</taxon>
    </lineage>
</organism>
<comment type="caution">
    <text evidence="1">The sequence shown here is derived from an EMBL/GenBank/DDBJ whole genome shotgun (WGS) entry which is preliminary data.</text>
</comment>
<dbReference type="AlphaFoldDB" id="A0A4C1Z1Z0"/>